<evidence type="ECO:0000256" key="1">
    <source>
        <dbReference type="SAM" id="MobiDB-lite"/>
    </source>
</evidence>
<evidence type="ECO:0000259" key="2">
    <source>
        <dbReference type="PROSITE" id="PS50829"/>
    </source>
</evidence>
<dbReference type="VEuPathDB" id="FungiDB:PV10_03993"/>
<dbReference type="PROSITE" id="PS50829">
    <property type="entry name" value="GYF"/>
    <property type="match status" value="1"/>
</dbReference>
<proteinExistence type="predicted"/>
<dbReference type="Proteomes" id="UP000288859">
    <property type="component" value="Unassembled WGS sequence"/>
</dbReference>
<feature type="compositionally biased region" description="Basic residues" evidence="1">
    <location>
        <begin position="332"/>
        <end position="346"/>
    </location>
</feature>
<dbReference type="Pfam" id="PF02213">
    <property type="entry name" value="GYF"/>
    <property type="match status" value="1"/>
</dbReference>
<gene>
    <name evidence="3" type="ORF">B0A52_03293</name>
</gene>
<dbReference type="InterPro" id="IPR039905">
    <property type="entry name" value="CD2BP2/Lin1"/>
</dbReference>
<dbReference type="PANTHER" id="PTHR13138:SF3">
    <property type="entry name" value="CD2 ANTIGEN CYTOPLASMIC TAIL-BINDING PROTEIN 2"/>
    <property type="match status" value="1"/>
</dbReference>
<feature type="region of interest" description="Disordered" evidence="1">
    <location>
        <begin position="163"/>
        <end position="211"/>
    </location>
</feature>
<protein>
    <recommendedName>
        <fullName evidence="2">GYF domain-containing protein</fullName>
    </recommendedName>
</protein>
<dbReference type="SUPFAM" id="SSF55277">
    <property type="entry name" value="GYF domain"/>
    <property type="match status" value="1"/>
</dbReference>
<dbReference type="SMART" id="SM00444">
    <property type="entry name" value="GYF"/>
    <property type="match status" value="1"/>
</dbReference>
<dbReference type="AlphaFoldDB" id="A0A438NBG3"/>
<name>A0A438NBG3_EXOME</name>
<dbReference type="Gene3D" id="3.30.1490.40">
    <property type="match status" value="1"/>
</dbReference>
<feature type="compositionally biased region" description="Polar residues" evidence="1">
    <location>
        <begin position="19"/>
        <end position="28"/>
    </location>
</feature>
<evidence type="ECO:0000313" key="3">
    <source>
        <dbReference type="EMBL" id="RVX72940.1"/>
    </source>
</evidence>
<sequence length="480" mass="53398">MSSYPKSTKSNKRALAESYIQQSQSSNVKKPRFDTRNPSALAAGPDDALDEEDEAVLAADVIGPRGQQVRRGAVNIDGYDSDSDNDNFNARADERARKSKAEEQAAKAKAKAESDDDNDMFADLEEDFKDGEGGGDGDSDEDGLAARKKKKAVRFLQAEQIVGQVENSKSGGHVSADFSLNATQRGKGKGRAGDIEDQGVESSSESEVDDAVRASVEDLDPELGAGSKKTHAPKLDAFNMKSELEEGGFDDQENYVRKKVDPDAQHDVWLEGLSKKEMRKAKEAADRREIQRRERALQDDAVSSSQVLATLIPLLERGETILESLARLGKRKDKKPKWQTKNKNKRQNGTTTHDQSPPEDDVAEKTRRQQIETITEAADALLTRGQPDIYDCERELLVRQYKRETGEDWIDATQPSVDDDLEPTEQLWEYRWTDARDGGTINGPYDANTMQQWNSAGYFGDGVEFRRKNVGDWTRVAEFA</sequence>
<dbReference type="GO" id="GO:0005682">
    <property type="term" value="C:U5 snRNP"/>
    <property type="evidence" value="ECO:0007669"/>
    <property type="project" value="InterPro"/>
</dbReference>
<dbReference type="OrthoDB" id="331341at2759"/>
<dbReference type="InterPro" id="IPR003169">
    <property type="entry name" value="GYF"/>
</dbReference>
<accession>A0A438NBG3</accession>
<feature type="compositionally biased region" description="Acidic residues" evidence="1">
    <location>
        <begin position="195"/>
        <end position="209"/>
    </location>
</feature>
<feature type="compositionally biased region" description="Basic and acidic residues" evidence="1">
    <location>
        <begin position="91"/>
        <end position="113"/>
    </location>
</feature>
<feature type="region of interest" description="Disordered" evidence="1">
    <location>
        <begin position="1"/>
        <end position="150"/>
    </location>
</feature>
<feature type="region of interest" description="Disordered" evidence="1">
    <location>
        <begin position="332"/>
        <end position="368"/>
    </location>
</feature>
<reference evidence="3 4" key="1">
    <citation type="submission" date="2017-03" db="EMBL/GenBank/DDBJ databases">
        <title>Genomes of endolithic fungi from Antarctica.</title>
        <authorList>
            <person name="Coleine C."/>
            <person name="Masonjones S."/>
            <person name="Stajich J.E."/>
        </authorList>
    </citation>
    <scope>NUCLEOTIDE SEQUENCE [LARGE SCALE GENOMIC DNA]</scope>
    <source>
        <strain evidence="3 4">CCFEE 6314</strain>
    </source>
</reference>
<organism evidence="3 4">
    <name type="scientific">Exophiala mesophila</name>
    <name type="common">Black yeast-like fungus</name>
    <dbReference type="NCBI Taxonomy" id="212818"/>
    <lineage>
        <taxon>Eukaryota</taxon>
        <taxon>Fungi</taxon>
        <taxon>Dikarya</taxon>
        <taxon>Ascomycota</taxon>
        <taxon>Pezizomycotina</taxon>
        <taxon>Eurotiomycetes</taxon>
        <taxon>Chaetothyriomycetidae</taxon>
        <taxon>Chaetothyriales</taxon>
        <taxon>Herpotrichiellaceae</taxon>
        <taxon>Exophiala</taxon>
    </lineage>
</organism>
<dbReference type="InterPro" id="IPR035445">
    <property type="entry name" value="GYF-like_dom_sf"/>
</dbReference>
<comment type="caution">
    <text evidence="3">The sequence shown here is derived from an EMBL/GenBank/DDBJ whole genome shotgun (WGS) entry which is preliminary data.</text>
</comment>
<dbReference type="PANTHER" id="PTHR13138">
    <property type="entry name" value="PROTEIN LIN1"/>
    <property type="match status" value="1"/>
</dbReference>
<evidence type="ECO:0000313" key="4">
    <source>
        <dbReference type="Proteomes" id="UP000288859"/>
    </source>
</evidence>
<feature type="compositionally biased region" description="Acidic residues" evidence="1">
    <location>
        <begin position="114"/>
        <end position="143"/>
    </location>
</feature>
<feature type="domain" description="GYF" evidence="2">
    <location>
        <begin position="425"/>
        <end position="480"/>
    </location>
</feature>
<dbReference type="EMBL" id="NAJM01000010">
    <property type="protein sequence ID" value="RVX72940.1"/>
    <property type="molecule type" value="Genomic_DNA"/>
</dbReference>